<protein>
    <recommendedName>
        <fullName evidence="3">NADP-dependent oxidoreductase domain-containing protein</fullName>
    </recommendedName>
</protein>
<organism evidence="1 2">
    <name type="scientific">Psychrosphaera algicola</name>
    <dbReference type="NCBI Taxonomy" id="3023714"/>
    <lineage>
        <taxon>Bacteria</taxon>
        <taxon>Pseudomonadati</taxon>
        <taxon>Pseudomonadota</taxon>
        <taxon>Gammaproteobacteria</taxon>
        <taxon>Alteromonadales</taxon>
        <taxon>Pseudoalteromonadaceae</taxon>
        <taxon>Psychrosphaera</taxon>
    </lineage>
</organism>
<proteinExistence type="predicted"/>
<evidence type="ECO:0008006" key="3">
    <source>
        <dbReference type="Google" id="ProtNLM"/>
    </source>
</evidence>
<reference evidence="1 2" key="1">
    <citation type="submission" date="2023-01" db="EMBL/GenBank/DDBJ databases">
        <title>Psychrosphaera sp. nov., isolated from marine algae.</title>
        <authorList>
            <person name="Bayburt H."/>
            <person name="Choi B.J."/>
            <person name="Kim J.M."/>
            <person name="Choi D.G."/>
            <person name="Jeon C.O."/>
        </authorList>
    </citation>
    <scope>NUCLEOTIDE SEQUENCE [LARGE SCALE GENOMIC DNA]</scope>
    <source>
        <strain evidence="1 2">G1-22</strain>
    </source>
</reference>
<gene>
    <name evidence="1" type="ORF">PN838_24640</name>
</gene>
<keyword evidence="2" id="KW-1185">Reference proteome</keyword>
<name>A0ABT5FJI5_9GAMM</name>
<dbReference type="Proteomes" id="UP001528411">
    <property type="component" value="Unassembled WGS sequence"/>
</dbReference>
<accession>A0ABT5FJI5</accession>
<evidence type="ECO:0000313" key="2">
    <source>
        <dbReference type="Proteomes" id="UP001528411"/>
    </source>
</evidence>
<dbReference type="RefSeq" id="WP_272182356.1">
    <property type="nucleotide sequence ID" value="NZ_JAQOMS010000002.1"/>
</dbReference>
<comment type="caution">
    <text evidence="1">The sequence shown here is derived from an EMBL/GenBank/DDBJ whole genome shotgun (WGS) entry which is preliminary data.</text>
</comment>
<dbReference type="EMBL" id="JAQOMS010000002">
    <property type="protein sequence ID" value="MDC2891352.1"/>
    <property type="molecule type" value="Genomic_DNA"/>
</dbReference>
<evidence type="ECO:0000313" key="1">
    <source>
        <dbReference type="EMBL" id="MDC2891352.1"/>
    </source>
</evidence>
<sequence>MDIFGNSIGLLGISGKYGELDLKVIDKVIEATLDRYDALDTASVYGEGFSINKRLATRLNNESSIRIINKIGANLQDDISVNSLINEFEIEHEIFKGKLPAALLLHRP</sequence>